<dbReference type="CTD" id="51605"/>
<dbReference type="KEGG" id="dan:6498503"/>
<dbReference type="PhylomeDB" id="B3MNZ2"/>
<dbReference type="InParanoid" id="B3MNZ2"/>
<dbReference type="Gene3D" id="3.40.50.150">
    <property type="entry name" value="Vaccinia Virus protein VP39"/>
    <property type="match status" value="1"/>
</dbReference>
<dbReference type="Proteomes" id="UP000007801">
    <property type="component" value="Unassembled WGS sequence"/>
</dbReference>
<dbReference type="PANTHER" id="PTHR12945:SF0">
    <property type="entry name" value="TRNA (ADENINE(58)-N(1))-METHYLTRANSFERASE NON-CATALYTIC SUBUNIT TRM6"/>
    <property type="match status" value="1"/>
</dbReference>
<accession>B3MNZ2</accession>
<dbReference type="Pfam" id="PF04189">
    <property type="entry name" value="Gcd10p"/>
    <property type="match status" value="1"/>
</dbReference>
<dbReference type="GO" id="GO:0030488">
    <property type="term" value="P:tRNA methylation"/>
    <property type="evidence" value="ECO:0007669"/>
    <property type="project" value="InterPro"/>
</dbReference>
<dbReference type="HOGENOM" id="CLU_010916_0_3_1"/>
<keyword evidence="4" id="KW-0819">tRNA processing</keyword>
<dbReference type="GeneID" id="6498503"/>
<evidence type="ECO:0000256" key="3">
    <source>
        <dbReference type="ARBA" id="ARBA00021704"/>
    </source>
</evidence>
<dbReference type="OMA" id="TRCRPYQ"/>
<dbReference type="GO" id="GO:0031515">
    <property type="term" value="C:tRNA (m1A) methyltransferase complex"/>
    <property type="evidence" value="ECO:0007669"/>
    <property type="project" value="InterPro"/>
</dbReference>
<dbReference type="STRING" id="7217.B3MNZ2"/>
<dbReference type="GO" id="GO:0005634">
    <property type="term" value="C:nucleus"/>
    <property type="evidence" value="ECO:0007669"/>
    <property type="project" value="UniProtKB-SubCell"/>
</dbReference>
<dbReference type="eggNOG" id="KOG1416">
    <property type="taxonomic scope" value="Eukaryota"/>
</dbReference>
<dbReference type="PANTHER" id="PTHR12945">
    <property type="entry name" value="TRANSLATION INITIATION FACTOR EIF3-RELATED"/>
    <property type="match status" value="1"/>
</dbReference>
<evidence type="ECO:0000256" key="4">
    <source>
        <dbReference type="ARBA" id="ARBA00022694"/>
    </source>
</evidence>
<proteinExistence type="inferred from homology"/>
<dbReference type="PIRSF" id="PIRSF038170">
    <property type="entry name" value="tRNA_m1A_mtfrase"/>
    <property type="match status" value="1"/>
</dbReference>
<evidence type="ECO:0000256" key="6">
    <source>
        <dbReference type="ARBA" id="ARBA00032319"/>
    </source>
</evidence>
<evidence type="ECO:0000313" key="8">
    <source>
        <dbReference type="EMBL" id="EDV32179.1"/>
    </source>
</evidence>
<dbReference type="SMR" id="B3MNZ2"/>
<dbReference type="InterPro" id="IPR029063">
    <property type="entry name" value="SAM-dependent_MTases_sf"/>
</dbReference>
<feature type="region of interest" description="Disordered" evidence="7">
    <location>
        <begin position="276"/>
        <end position="328"/>
    </location>
</feature>
<gene>
    <name evidence="8" type="primary">Dana\GF15697</name>
    <name evidence="8" type="synonym">dana_GLEANR_16460</name>
    <name evidence="8" type="ORF">GF15697</name>
</gene>
<dbReference type="FunFam" id="3.40.50.150:FF:000566">
    <property type="entry name" value="tRNA (adenine(58)-N(1))-methyltransferase non-catalytic subunit TRM6"/>
    <property type="match status" value="1"/>
</dbReference>
<sequence>MSTPSIQLGDYIVIQRQKYTKLQKFGSLDTTATLGKETLELKSLLDQPYGSTFKMCVKETKPGKRGAQRQHALELCSETELRSTRELLGISSSGADNRDICDDGEAQALKPSDIEQLREECNGSSKIIEKLVENSKTFHARTEYSQEKYLRKKEKKYFEFVQIRQPTIRLMVDIFYRQDAEKIMGIRVDTLSQIISYSGVCGFGSYLLYESGTNGLLPAAMLNSIGAGTEGTLVHMHPGNVPQKQALLALKLPLEQQQRCVSVNLYSVLREFYQGGESKESDVPPTEPSEVETQEAQPETPTEEQPESIEPSTKKPKLDDNQNGSKGPLRWQLENKKAAALMHAKFDSLVLAAKEHPTNILEALLPLVKPSRPVVVFGTCKELLQETYMELKATGKVTGLHLTSNWLRTYQILPNRTHPEVNMSGNSGYLLTGYTLK</sequence>
<keyword evidence="5" id="KW-0539">Nucleus</keyword>
<dbReference type="EMBL" id="CH902620">
    <property type="protein sequence ID" value="EDV32179.1"/>
    <property type="molecule type" value="Genomic_DNA"/>
</dbReference>
<dbReference type="OrthoDB" id="10254665at2759"/>
<dbReference type="InterPro" id="IPR017423">
    <property type="entry name" value="TRM6"/>
</dbReference>
<evidence type="ECO:0000256" key="1">
    <source>
        <dbReference type="ARBA" id="ARBA00004123"/>
    </source>
</evidence>
<evidence type="ECO:0000256" key="5">
    <source>
        <dbReference type="ARBA" id="ARBA00023242"/>
    </source>
</evidence>
<name>B3MNZ2_DROAN</name>
<organism evidence="8 9">
    <name type="scientific">Drosophila ananassae</name>
    <name type="common">Fruit fly</name>
    <dbReference type="NCBI Taxonomy" id="7217"/>
    <lineage>
        <taxon>Eukaryota</taxon>
        <taxon>Metazoa</taxon>
        <taxon>Ecdysozoa</taxon>
        <taxon>Arthropoda</taxon>
        <taxon>Hexapoda</taxon>
        <taxon>Insecta</taxon>
        <taxon>Pterygota</taxon>
        <taxon>Neoptera</taxon>
        <taxon>Endopterygota</taxon>
        <taxon>Diptera</taxon>
        <taxon>Brachycera</taxon>
        <taxon>Muscomorpha</taxon>
        <taxon>Ephydroidea</taxon>
        <taxon>Drosophilidae</taxon>
        <taxon>Drosophila</taxon>
        <taxon>Sophophora</taxon>
    </lineage>
</organism>
<keyword evidence="9" id="KW-1185">Reference proteome</keyword>
<reference evidence="8 9" key="1">
    <citation type="journal article" date="2007" name="Nature">
        <title>Evolution of genes and genomes on the Drosophila phylogeny.</title>
        <authorList>
            <consortium name="Drosophila 12 Genomes Consortium"/>
            <person name="Clark A.G."/>
            <person name="Eisen M.B."/>
            <person name="Smith D.R."/>
            <person name="Bergman C.M."/>
            <person name="Oliver B."/>
            <person name="Markow T.A."/>
            <person name="Kaufman T.C."/>
            <person name="Kellis M."/>
            <person name="Gelbart W."/>
            <person name="Iyer V.N."/>
            <person name="Pollard D.A."/>
            <person name="Sackton T.B."/>
            <person name="Larracuente A.M."/>
            <person name="Singh N.D."/>
            <person name="Abad J.P."/>
            <person name="Abt D.N."/>
            <person name="Adryan B."/>
            <person name="Aguade M."/>
            <person name="Akashi H."/>
            <person name="Anderson W.W."/>
            <person name="Aquadro C.F."/>
            <person name="Ardell D.H."/>
            <person name="Arguello R."/>
            <person name="Artieri C.G."/>
            <person name="Barbash D.A."/>
            <person name="Barker D."/>
            <person name="Barsanti P."/>
            <person name="Batterham P."/>
            <person name="Batzoglou S."/>
            <person name="Begun D."/>
            <person name="Bhutkar A."/>
            <person name="Blanco E."/>
            <person name="Bosak S.A."/>
            <person name="Bradley R.K."/>
            <person name="Brand A.D."/>
            <person name="Brent M.R."/>
            <person name="Brooks A.N."/>
            <person name="Brown R.H."/>
            <person name="Butlin R.K."/>
            <person name="Caggese C."/>
            <person name="Calvi B.R."/>
            <person name="Bernardo de Carvalho A."/>
            <person name="Caspi A."/>
            <person name="Castrezana S."/>
            <person name="Celniker S.E."/>
            <person name="Chang J.L."/>
            <person name="Chapple C."/>
            <person name="Chatterji S."/>
            <person name="Chinwalla A."/>
            <person name="Civetta A."/>
            <person name="Clifton S.W."/>
            <person name="Comeron J.M."/>
            <person name="Costello J.C."/>
            <person name="Coyne J.A."/>
            <person name="Daub J."/>
            <person name="David R.G."/>
            <person name="Delcher A.L."/>
            <person name="Delehaunty K."/>
            <person name="Do C.B."/>
            <person name="Ebling H."/>
            <person name="Edwards K."/>
            <person name="Eickbush T."/>
            <person name="Evans J.D."/>
            <person name="Filipski A."/>
            <person name="Findeiss S."/>
            <person name="Freyhult E."/>
            <person name="Fulton L."/>
            <person name="Fulton R."/>
            <person name="Garcia A.C."/>
            <person name="Gardiner A."/>
            <person name="Garfield D.A."/>
            <person name="Garvin B.E."/>
            <person name="Gibson G."/>
            <person name="Gilbert D."/>
            <person name="Gnerre S."/>
            <person name="Godfrey J."/>
            <person name="Good R."/>
            <person name="Gotea V."/>
            <person name="Gravely B."/>
            <person name="Greenberg A.J."/>
            <person name="Griffiths-Jones S."/>
            <person name="Gross S."/>
            <person name="Guigo R."/>
            <person name="Gustafson E.A."/>
            <person name="Haerty W."/>
            <person name="Hahn M.W."/>
            <person name="Halligan D.L."/>
            <person name="Halpern A.L."/>
            <person name="Halter G.M."/>
            <person name="Han M.V."/>
            <person name="Heger A."/>
            <person name="Hillier L."/>
            <person name="Hinrichs A.S."/>
            <person name="Holmes I."/>
            <person name="Hoskins R.A."/>
            <person name="Hubisz M.J."/>
            <person name="Hultmark D."/>
            <person name="Huntley M.A."/>
            <person name="Jaffe D.B."/>
            <person name="Jagadeeshan S."/>
            <person name="Jeck W.R."/>
            <person name="Johnson J."/>
            <person name="Jones C.D."/>
            <person name="Jordan W.C."/>
            <person name="Karpen G.H."/>
            <person name="Kataoka E."/>
            <person name="Keightley P.D."/>
            <person name="Kheradpour P."/>
            <person name="Kirkness E.F."/>
            <person name="Koerich L.B."/>
            <person name="Kristiansen K."/>
            <person name="Kudrna D."/>
            <person name="Kulathinal R.J."/>
            <person name="Kumar S."/>
            <person name="Kwok R."/>
            <person name="Lander E."/>
            <person name="Langley C.H."/>
            <person name="Lapoint R."/>
            <person name="Lazzaro B.P."/>
            <person name="Lee S.J."/>
            <person name="Levesque L."/>
            <person name="Li R."/>
            <person name="Lin C.F."/>
            <person name="Lin M.F."/>
            <person name="Lindblad-Toh K."/>
            <person name="Llopart A."/>
            <person name="Long M."/>
            <person name="Low L."/>
            <person name="Lozovsky E."/>
            <person name="Lu J."/>
            <person name="Luo M."/>
            <person name="Machado C.A."/>
            <person name="Makalowski W."/>
            <person name="Marzo M."/>
            <person name="Matsuda M."/>
            <person name="Matzkin L."/>
            <person name="McAllister B."/>
            <person name="McBride C.S."/>
            <person name="McKernan B."/>
            <person name="McKernan K."/>
            <person name="Mendez-Lago M."/>
            <person name="Minx P."/>
            <person name="Mollenhauer M.U."/>
            <person name="Montooth K."/>
            <person name="Mount S.M."/>
            <person name="Mu X."/>
            <person name="Myers E."/>
            <person name="Negre B."/>
            <person name="Newfeld S."/>
            <person name="Nielsen R."/>
            <person name="Noor M.A."/>
            <person name="O'Grady P."/>
            <person name="Pachter L."/>
            <person name="Papaceit M."/>
            <person name="Parisi M.J."/>
            <person name="Parisi M."/>
            <person name="Parts L."/>
            <person name="Pedersen J.S."/>
            <person name="Pesole G."/>
            <person name="Phillippy A.M."/>
            <person name="Ponting C.P."/>
            <person name="Pop M."/>
            <person name="Porcelli D."/>
            <person name="Powell J.R."/>
            <person name="Prohaska S."/>
            <person name="Pruitt K."/>
            <person name="Puig M."/>
            <person name="Quesneville H."/>
            <person name="Ram K.R."/>
            <person name="Rand D."/>
            <person name="Rasmussen M.D."/>
            <person name="Reed L.K."/>
            <person name="Reenan R."/>
            <person name="Reily A."/>
            <person name="Remington K.A."/>
            <person name="Rieger T.T."/>
            <person name="Ritchie M.G."/>
            <person name="Robin C."/>
            <person name="Rogers Y.H."/>
            <person name="Rohde C."/>
            <person name="Rozas J."/>
            <person name="Rubenfield M.J."/>
            <person name="Ruiz A."/>
            <person name="Russo S."/>
            <person name="Salzberg S.L."/>
            <person name="Sanchez-Gracia A."/>
            <person name="Saranga D.J."/>
            <person name="Sato H."/>
            <person name="Schaeffer S.W."/>
            <person name="Schatz M.C."/>
            <person name="Schlenke T."/>
            <person name="Schwartz R."/>
            <person name="Segarra C."/>
            <person name="Singh R.S."/>
            <person name="Sirot L."/>
            <person name="Sirota M."/>
            <person name="Sisneros N.B."/>
            <person name="Smith C.D."/>
            <person name="Smith T.F."/>
            <person name="Spieth J."/>
            <person name="Stage D.E."/>
            <person name="Stark A."/>
            <person name="Stephan W."/>
            <person name="Strausberg R.L."/>
            <person name="Strempel S."/>
            <person name="Sturgill D."/>
            <person name="Sutton G."/>
            <person name="Sutton G.G."/>
            <person name="Tao W."/>
            <person name="Teichmann S."/>
            <person name="Tobari Y.N."/>
            <person name="Tomimura Y."/>
            <person name="Tsolas J.M."/>
            <person name="Valente V.L."/>
            <person name="Venter E."/>
            <person name="Venter J.C."/>
            <person name="Vicario S."/>
            <person name="Vieira F.G."/>
            <person name="Vilella A.J."/>
            <person name="Villasante A."/>
            <person name="Walenz B."/>
            <person name="Wang J."/>
            <person name="Wasserman M."/>
            <person name="Watts T."/>
            <person name="Wilson D."/>
            <person name="Wilson R.K."/>
            <person name="Wing R.A."/>
            <person name="Wolfner M.F."/>
            <person name="Wong A."/>
            <person name="Wong G.K."/>
            <person name="Wu C.I."/>
            <person name="Wu G."/>
            <person name="Yamamoto D."/>
            <person name="Yang H.P."/>
            <person name="Yang S.P."/>
            <person name="Yorke J.A."/>
            <person name="Yoshida K."/>
            <person name="Zdobnov E."/>
            <person name="Zhang P."/>
            <person name="Zhang Y."/>
            <person name="Zimin A.V."/>
            <person name="Baldwin J."/>
            <person name="Abdouelleil A."/>
            <person name="Abdulkadir J."/>
            <person name="Abebe A."/>
            <person name="Abera B."/>
            <person name="Abreu J."/>
            <person name="Acer S.C."/>
            <person name="Aftuck L."/>
            <person name="Alexander A."/>
            <person name="An P."/>
            <person name="Anderson E."/>
            <person name="Anderson S."/>
            <person name="Arachi H."/>
            <person name="Azer M."/>
            <person name="Bachantsang P."/>
            <person name="Barry A."/>
            <person name="Bayul T."/>
            <person name="Berlin A."/>
            <person name="Bessette D."/>
            <person name="Bloom T."/>
            <person name="Blye J."/>
            <person name="Boguslavskiy L."/>
            <person name="Bonnet C."/>
            <person name="Boukhgalter B."/>
            <person name="Bourzgui I."/>
            <person name="Brown A."/>
            <person name="Cahill P."/>
            <person name="Channer S."/>
            <person name="Cheshatsang Y."/>
            <person name="Chuda L."/>
            <person name="Citroen M."/>
            <person name="Collymore A."/>
            <person name="Cooke P."/>
            <person name="Costello M."/>
            <person name="D'Aco K."/>
            <person name="Daza R."/>
            <person name="De Haan G."/>
            <person name="DeGray S."/>
            <person name="DeMaso C."/>
            <person name="Dhargay N."/>
            <person name="Dooley K."/>
            <person name="Dooley E."/>
            <person name="Doricent M."/>
            <person name="Dorje P."/>
            <person name="Dorjee K."/>
            <person name="Dupes A."/>
            <person name="Elong R."/>
            <person name="Falk J."/>
            <person name="Farina A."/>
            <person name="Faro S."/>
            <person name="Ferguson D."/>
            <person name="Fisher S."/>
            <person name="Foley C.D."/>
            <person name="Franke A."/>
            <person name="Friedrich D."/>
            <person name="Gadbois L."/>
            <person name="Gearin G."/>
            <person name="Gearin C.R."/>
            <person name="Giannoukos G."/>
            <person name="Goode T."/>
            <person name="Graham J."/>
            <person name="Grandbois E."/>
            <person name="Grewal S."/>
            <person name="Gyaltsen K."/>
            <person name="Hafez N."/>
            <person name="Hagos B."/>
            <person name="Hall J."/>
            <person name="Henson C."/>
            <person name="Hollinger A."/>
            <person name="Honan T."/>
            <person name="Huard M.D."/>
            <person name="Hughes L."/>
            <person name="Hurhula B."/>
            <person name="Husby M.E."/>
            <person name="Kamat A."/>
            <person name="Kanga B."/>
            <person name="Kashin S."/>
            <person name="Khazanovich D."/>
            <person name="Kisner P."/>
            <person name="Lance K."/>
            <person name="Lara M."/>
            <person name="Lee W."/>
            <person name="Lennon N."/>
            <person name="Letendre F."/>
            <person name="LeVine R."/>
            <person name="Lipovsky A."/>
            <person name="Liu X."/>
            <person name="Liu J."/>
            <person name="Liu S."/>
            <person name="Lokyitsang T."/>
            <person name="Lokyitsang Y."/>
            <person name="Lubonja R."/>
            <person name="Lui A."/>
            <person name="MacDonald P."/>
            <person name="Magnisalis V."/>
            <person name="Maru K."/>
            <person name="Matthews C."/>
            <person name="McCusker W."/>
            <person name="McDonough S."/>
            <person name="Mehta T."/>
            <person name="Meldrim J."/>
            <person name="Meneus L."/>
            <person name="Mihai O."/>
            <person name="Mihalev A."/>
            <person name="Mihova T."/>
            <person name="Mittelman R."/>
            <person name="Mlenga V."/>
            <person name="Montmayeur A."/>
            <person name="Mulrain L."/>
            <person name="Navidi A."/>
            <person name="Naylor J."/>
            <person name="Negash T."/>
            <person name="Nguyen T."/>
            <person name="Nguyen N."/>
            <person name="Nicol R."/>
            <person name="Norbu C."/>
            <person name="Norbu N."/>
            <person name="Novod N."/>
            <person name="O'Neill B."/>
            <person name="Osman S."/>
            <person name="Markiewicz E."/>
            <person name="Oyono O.L."/>
            <person name="Patti C."/>
            <person name="Phunkhang P."/>
            <person name="Pierre F."/>
            <person name="Priest M."/>
            <person name="Raghuraman S."/>
            <person name="Rege F."/>
            <person name="Reyes R."/>
            <person name="Rise C."/>
            <person name="Rogov P."/>
            <person name="Ross K."/>
            <person name="Ryan E."/>
            <person name="Settipalli S."/>
            <person name="Shea T."/>
            <person name="Sherpa N."/>
            <person name="Shi L."/>
            <person name="Shih D."/>
            <person name="Sparrow T."/>
            <person name="Spaulding J."/>
            <person name="Stalker J."/>
            <person name="Stange-Thomann N."/>
            <person name="Stavropoulos S."/>
            <person name="Stone C."/>
            <person name="Strader C."/>
            <person name="Tesfaye S."/>
            <person name="Thomson T."/>
            <person name="Thoulutsang Y."/>
            <person name="Thoulutsang D."/>
            <person name="Topham K."/>
            <person name="Topping I."/>
            <person name="Tsamla T."/>
            <person name="Vassiliev H."/>
            <person name="Vo A."/>
            <person name="Wangchuk T."/>
            <person name="Wangdi T."/>
            <person name="Weiand M."/>
            <person name="Wilkinson J."/>
            <person name="Wilson A."/>
            <person name="Yadav S."/>
            <person name="Young G."/>
            <person name="Yu Q."/>
            <person name="Zembek L."/>
            <person name="Zhong D."/>
            <person name="Zimmer A."/>
            <person name="Zwirko Z."/>
            <person name="Jaffe D.B."/>
            <person name="Alvarez P."/>
            <person name="Brockman W."/>
            <person name="Butler J."/>
            <person name="Chin C."/>
            <person name="Gnerre S."/>
            <person name="Grabherr M."/>
            <person name="Kleber M."/>
            <person name="Mauceli E."/>
            <person name="MacCallum I."/>
        </authorList>
    </citation>
    <scope>NUCLEOTIDE SEQUENCE [LARGE SCALE GENOMIC DNA]</scope>
    <source>
        <strain evidence="9">Tucson 14024-0371.13</strain>
    </source>
</reference>
<dbReference type="FunCoup" id="B3MNZ2">
    <property type="interactions" value="1255"/>
</dbReference>
<evidence type="ECO:0000313" key="9">
    <source>
        <dbReference type="Proteomes" id="UP000007801"/>
    </source>
</evidence>
<evidence type="ECO:0000256" key="7">
    <source>
        <dbReference type="SAM" id="MobiDB-lite"/>
    </source>
</evidence>
<comment type="similarity">
    <text evidence="2">Belongs to the TRM6/GCD10 family.</text>
</comment>
<comment type="subcellular location">
    <subcellularLocation>
        <location evidence="1">Nucleus</location>
    </subcellularLocation>
</comment>
<protein>
    <recommendedName>
        <fullName evidence="3">tRNA (adenine(58)-N(1))-methyltransferase non-catalytic subunit TRM6</fullName>
    </recommendedName>
    <alternativeName>
        <fullName evidence="6">tRNA(m1A58)-methyltransferase subunit TRM6</fullName>
    </alternativeName>
</protein>
<evidence type="ECO:0000256" key="2">
    <source>
        <dbReference type="ARBA" id="ARBA00008320"/>
    </source>
</evidence>
<dbReference type="AlphaFoldDB" id="B3MNZ2"/>